<evidence type="ECO:0000256" key="3">
    <source>
        <dbReference type="ARBA" id="ARBA00022748"/>
    </source>
</evidence>
<evidence type="ECO:0000313" key="8">
    <source>
        <dbReference type="EMBL" id="SFF45568.1"/>
    </source>
</evidence>
<dbReference type="InterPro" id="IPR005895">
    <property type="entry name" value="ABC_transptr_haem_export_CcmA"/>
</dbReference>
<dbReference type="PROSITE" id="PS50893">
    <property type="entry name" value="ABC_TRANSPORTER_2"/>
    <property type="match status" value="1"/>
</dbReference>
<keyword evidence="6" id="KW-0472">Membrane</keyword>
<feature type="domain" description="ABC transporter" evidence="7">
    <location>
        <begin position="4"/>
        <end position="198"/>
    </location>
</feature>
<dbReference type="GO" id="GO:0005524">
    <property type="term" value="F:ATP binding"/>
    <property type="evidence" value="ECO:0007669"/>
    <property type="project" value="UniProtKB-KW"/>
</dbReference>
<organism evidence="8 9">
    <name type="scientific">Fontimonas thermophila</name>
    <dbReference type="NCBI Taxonomy" id="1076937"/>
    <lineage>
        <taxon>Bacteria</taxon>
        <taxon>Pseudomonadati</taxon>
        <taxon>Pseudomonadota</taxon>
        <taxon>Gammaproteobacteria</taxon>
        <taxon>Nevskiales</taxon>
        <taxon>Nevskiaceae</taxon>
        <taxon>Fontimonas</taxon>
    </lineage>
</organism>
<dbReference type="InterPro" id="IPR003439">
    <property type="entry name" value="ABC_transporter-like_ATP-bd"/>
</dbReference>
<name>A0A1I2IV79_9GAMM</name>
<evidence type="ECO:0000313" key="9">
    <source>
        <dbReference type="Proteomes" id="UP000199771"/>
    </source>
</evidence>
<dbReference type="SMART" id="SM00382">
    <property type="entry name" value="AAA"/>
    <property type="match status" value="1"/>
</dbReference>
<dbReference type="NCBIfam" id="TIGR01189">
    <property type="entry name" value="ccmA"/>
    <property type="match status" value="1"/>
</dbReference>
<dbReference type="InterPro" id="IPR003593">
    <property type="entry name" value="AAA+_ATPase"/>
</dbReference>
<dbReference type="AlphaFoldDB" id="A0A1I2IV79"/>
<dbReference type="Proteomes" id="UP000199771">
    <property type="component" value="Unassembled WGS sequence"/>
</dbReference>
<protein>
    <submittedName>
        <fullName evidence="8">Heme exporter protein A</fullName>
    </submittedName>
</protein>
<keyword evidence="5" id="KW-1278">Translocase</keyword>
<evidence type="ECO:0000256" key="6">
    <source>
        <dbReference type="ARBA" id="ARBA00023136"/>
    </source>
</evidence>
<reference evidence="8 9" key="1">
    <citation type="submission" date="2016-10" db="EMBL/GenBank/DDBJ databases">
        <authorList>
            <person name="de Groot N.N."/>
        </authorList>
    </citation>
    <scope>NUCLEOTIDE SEQUENCE [LARGE SCALE GENOMIC DNA]</scope>
    <source>
        <strain evidence="8 9">DSM 23609</strain>
    </source>
</reference>
<dbReference type="GO" id="GO:0016887">
    <property type="term" value="F:ATP hydrolysis activity"/>
    <property type="evidence" value="ECO:0007669"/>
    <property type="project" value="InterPro"/>
</dbReference>
<evidence type="ECO:0000259" key="7">
    <source>
        <dbReference type="PROSITE" id="PS50893"/>
    </source>
</evidence>
<dbReference type="STRING" id="1076937.SAMN04488120_104249"/>
<keyword evidence="3" id="KW-0201">Cytochrome c-type biogenesis</keyword>
<dbReference type="Gene3D" id="3.40.50.300">
    <property type="entry name" value="P-loop containing nucleotide triphosphate hydrolases"/>
    <property type="match status" value="1"/>
</dbReference>
<gene>
    <name evidence="8" type="ORF">SAMN04488120_104249</name>
</gene>
<dbReference type="EMBL" id="FOOC01000004">
    <property type="protein sequence ID" value="SFF45568.1"/>
    <property type="molecule type" value="Genomic_DNA"/>
</dbReference>
<dbReference type="SUPFAM" id="SSF52540">
    <property type="entry name" value="P-loop containing nucleoside triphosphate hydrolases"/>
    <property type="match status" value="1"/>
</dbReference>
<keyword evidence="4" id="KW-0067">ATP-binding</keyword>
<sequence length="198" mass="21629">MTRLLIQALCIRRGDRVLVPTLDLAVTSGELLHVRGANGSGKTTLLEMLAGLRPAEGIRREPEDMPLHWIGHRNALASHLSPIENLQFWCGVNGVDAAGVVPALERMRLPPAARRRPVRMLSAGQKRRSALARLLLVQRPLWLLDEPLDGLDRDGIAILGELLSAHVRAGGLVVMTSHQALPANLPSVREIELARGMM</sequence>
<proteinExistence type="predicted"/>
<dbReference type="GO" id="GO:0017004">
    <property type="term" value="P:cytochrome complex assembly"/>
    <property type="evidence" value="ECO:0007669"/>
    <property type="project" value="UniProtKB-KW"/>
</dbReference>
<evidence type="ECO:0000256" key="1">
    <source>
        <dbReference type="ARBA" id="ARBA00022448"/>
    </source>
</evidence>
<dbReference type="RefSeq" id="WP_091532910.1">
    <property type="nucleotide sequence ID" value="NZ_FOOC01000004.1"/>
</dbReference>
<evidence type="ECO:0000256" key="5">
    <source>
        <dbReference type="ARBA" id="ARBA00022967"/>
    </source>
</evidence>
<keyword evidence="2" id="KW-0547">Nucleotide-binding</keyword>
<evidence type="ECO:0000256" key="2">
    <source>
        <dbReference type="ARBA" id="ARBA00022741"/>
    </source>
</evidence>
<accession>A0A1I2IV79</accession>
<dbReference type="PANTHER" id="PTHR43499">
    <property type="entry name" value="ABC TRANSPORTER I FAMILY MEMBER 1"/>
    <property type="match status" value="1"/>
</dbReference>
<dbReference type="PANTHER" id="PTHR43499:SF1">
    <property type="entry name" value="ABC TRANSPORTER I FAMILY MEMBER 1"/>
    <property type="match status" value="1"/>
</dbReference>
<dbReference type="InterPro" id="IPR027417">
    <property type="entry name" value="P-loop_NTPase"/>
</dbReference>
<evidence type="ECO:0000256" key="4">
    <source>
        <dbReference type="ARBA" id="ARBA00022840"/>
    </source>
</evidence>
<keyword evidence="9" id="KW-1185">Reference proteome</keyword>
<dbReference type="OrthoDB" id="9800654at2"/>
<dbReference type="GO" id="GO:0022857">
    <property type="term" value="F:transmembrane transporter activity"/>
    <property type="evidence" value="ECO:0007669"/>
    <property type="project" value="InterPro"/>
</dbReference>
<dbReference type="Pfam" id="PF00005">
    <property type="entry name" value="ABC_tran"/>
    <property type="match status" value="1"/>
</dbReference>
<keyword evidence="1" id="KW-0813">Transport</keyword>